<sequence length="126" mass="14045">MKYSNTILASVVVACLLSGCSSPTPIHNVRETIVLQHTSEQVRKAILIAGAQRGWSMTAPQDGVIDAKLVKRDFSAHIQINYSSTQYSIQYIDSTNLNAKNGMIHNNYNRWIANLDKDIKIQLSVQ</sequence>
<accession>A0A377NJ31</accession>
<evidence type="ECO:0008006" key="3">
    <source>
        <dbReference type="Google" id="ProtNLM"/>
    </source>
</evidence>
<reference evidence="1 2" key="1">
    <citation type="submission" date="2018-06" db="EMBL/GenBank/DDBJ databases">
        <authorList>
            <consortium name="Pathogen Informatics"/>
            <person name="Doyle S."/>
        </authorList>
    </citation>
    <scope>NUCLEOTIDE SEQUENCE [LARGE SCALE GENOMIC DNA]</scope>
    <source>
        <strain evidence="1 2">NCTC12157</strain>
    </source>
</reference>
<proteinExistence type="predicted"/>
<name>A0A377NJ31_9GAMM</name>
<dbReference type="GeneID" id="78378818"/>
<protein>
    <recommendedName>
        <fullName evidence="3">Lipoprotein</fullName>
    </recommendedName>
</protein>
<dbReference type="PROSITE" id="PS51257">
    <property type="entry name" value="PROKAR_LIPOPROTEIN"/>
    <property type="match status" value="1"/>
</dbReference>
<organism evidence="1 2">
    <name type="scientific">Ewingella americana</name>
    <dbReference type="NCBI Taxonomy" id="41202"/>
    <lineage>
        <taxon>Bacteria</taxon>
        <taxon>Pseudomonadati</taxon>
        <taxon>Pseudomonadota</taxon>
        <taxon>Gammaproteobacteria</taxon>
        <taxon>Enterobacterales</taxon>
        <taxon>Yersiniaceae</taxon>
        <taxon>Ewingella</taxon>
    </lineage>
</organism>
<evidence type="ECO:0000313" key="2">
    <source>
        <dbReference type="Proteomes" id="UP000254304"/>
    </source>
</evidence>
<gene>
    <name evidence="1" type="ORF">NCTC12157_03834</name>
</gene>
<dbReference type="AlphaFoldDB" id="A0A377NJ31"/>
<dbReference type="Proteomes" id="UP000254304">
    <property type="component" value="Unassembled WGS sequence"/>
</dbReference>
<dbReference type="EMBL" id="UGGO01000001">
    <property type="protein sequence ID" value="STQ46077.1"/>
    <property type="molecule type" value="Genomic_DNA"/>
</dbReference>
<evidence type="ECO:0000313" key="1">
    <source>
        <dbReference type="EMBL" id="STQ46077.1"/>
    </source>
</evidence>
<dbReference type="RefSeq" id="WP_034787761.1">
    <property type="nucleotide sequence ID" value="NZ_VXKG01000001.1"/>
</dbReference>